<accession>A0A8H4NM06</accession>
<dbReference type="InterPro" id="IPR006094">
    <property type="entry name" value="Oxid_FAD_bind_N"/>
</dbReference>
<keyword evidence="5" id="KW-0560">Oxidoreductase</keyword>
<evidence type="ECO:0000313" key="8">
    <source>
        <dbReference type="EMBL" id="KAF4437868.1"/>
    </source>
</evidence>
<dbReference type="InterPro" id="IPR016167">
    <property type="entry name" value="FAD-bd_PCMH_sub1"/>
</dbReference>
<feature type="non-terminal residue" evidence="8">
    <location>
        <position position="1"/>
    </location>
</feature>
<dbReference type="Gene3D" id="3.30.43.10">
    <property type="entry name" value="Uridine Diphospho-n-acetylenolpyruvylglucosamine Reductase, domain 2"/>
    <property type="match status" value="1"/>
</dbReference>
<dbReference type="GO" id="GO:0071949">
    <property type="term" value="F:FAD binding"/>
    <property type="evidence" value="ECO:0007669"/>
    <property type="project" value="InterPro"/>
</dbReference>
<dbReference type="OrthoDB" id="415825at2759"/>
<dbReference type="PANTHER" id="PTHR42973">
    <property type="entry name" value="BINDING OXIDOREDUCTASE, PUTATIVE (AFU_ORTHOLOGUE AFUA_1G17690)-RELATED"/>
    <property type="match status" value="1"/>
</dbReference>
<feature type="chain" id="PRO_5034003218" description="FAD-binding PCMH-type domain-containing protein" evidence="6">
    <location>
        <begin position="17"/>
        <end position="367"/>
    </location>
</feature>
<evidence type="ECO:0000256" key="6">
    <source>
        <dbReference type="SAM" id="SignalP"/>
    </source>
</evidence>
<dbReference type="Gene3D" id="3.30.465.10">
    <property type="match status" value="1"/>
</dbReference>
<dbReference type="Pfam" id="PF01565">
    <property type="entry name" value="FAD_binding_4"/>
    <property type="match status" value="1"/>
</dbReference>
<dbReference type="Proteomes" id="UP000605986">
    <property type="component" value="Unassembled WGS sequence"/>
</dbReference>
<dbReference type="PROSITE" id="PS51387">
    <property type="entry name" value="FAD_PCMH"/>
    <property type="match status" value="1"/>
</dbReference>
<keyword evidence="9" id="KW-1185">Reference proteome</keyword>
<protein>
    <recommendedName>
        <fullName evidence="7">FAD-binding PCMH-type domain-containing protein</fullName>
    </recommendedName>
</protein>
<dbReference type="SUPFAM" id="SSF56176">
    <property type="entry name" value="FAD-binding/transporter-associated domain-like"/>
    <property type="match status" value="1"/>
</dbReference>
<dbReference type="InterPro" id="IPR016169">
    <property type="entry name" value="FAD-bd_PCMH_sub2"/>
</dbReference>
<evidence type="ECO:0000256" key="5">
    <source>
        <dbReference type="ARBA" id="ARBA00023002"/>
    </source>
</evidence>
<proteinExistence type="inferred from homology"/>
<feature type="signal peptide" evidence="6">
    <location>
        <begin position="1"/>
        <end position="16"/>
    </location>
</feature>
<evidence type="ECO:0000313" key="9">
    <source>
        <dbReference type="Proteomes" id="UP000605986"/>
    </source>
</evidence>
<sequence>MASFLLVCFHAALAYAAVSLPTNTSIALNNCLAEKAVPYVPRNSTQWTQEVRPYNLRLAYTPAAIAIPTTVKHVQDAVKCGYQYGVRVSAKGGGHSYGSFGYAGHLVLVMDAMDKVTLNKDMSCNVQAGARLGHVASELYKFAQRAIPHGSCPGVGIAGHALHGGYGFASRTYGLTLDKFIGATVILANGTWRYAADWEDRDLMWALRGAGSSYGIVVELDFQTIKAPDIVTPFSIELDWNKNDAIKGLMALQEFGVRAPKELNMQIYMAPSGQTIQGVYYGTRAGLNTVLQPLLGDLGVQISTSSTGGWIQGLEAYTNGQALDQRRPYNQHSTFYSTSLMTKALARSQVESLVNALFNNINDPDAR</sequence>
<name>A0A8H4NM06_9HYPO</name>
<comment type="cofactor">
    <cofactor evidence="1">
        <name>FAD</name>
        <dbReference type="ChEBI" id="CHEBI:57692"/>
    </cofactor>
</comment>
<keyword evidence="3" id="KW-0285">Flavoprotein</keyword>
<evidence type="ECO:0000256" key="2">
    <source>
        <dbReference type="ARBA" id="ARBA00005466"/>
    </source>
</evidence>
<organism evidence="8 9">
    <name type="scientific">Fusarium austroafricanum</name>
    <dbReference type="NCBI Taxonomy" id="2364996"/>
    <lineage>
        <taxon>Eukaryota</taxon>
        <taxon>Fungi</taxon>
        <taxon>Dikarya</taxon>
        <taxon>Ascomycota</taxon>
        <taxon>Pezizomycotina</taxon>
        <taxon>Sordariomycetes</taxon>
        <taxon>Hypocreomycetidae</taxon>
        <taxon>Hypocreales</taxon>
        <taxon>Nectriaceae</taxon>
        <taxon>Fusarium</taxon>
        <taxon>Fusarium concolor species complex</taxon>
    </lineage>
</organism>
<dbReference type="Gene3D" id="3.40.462.20">
    <property type="match status" value="1"/>
</dbReference>
<dbReference type="EMBL" id="JAADJG010000746">
    <property type="protein sequence ID" value="KAF4437868.1"/>
    <property type="molecule type" value="Genomic_DNA"/>
</dbReference>
<dbReference type="InterPro" id="IPR016166">
    <property type="entry name" value="FAD-bd_PCMH"/>
</dbReference>
<dbReference type="GO" id="GO:0016491">
    <property type="term" value="F:oxidoreductase activity"/>
    <property type="evidence" value="ECO:0007669"/>
    <property type="project" value="UniProtKB-KW"/>
</dbReference>
<gene>
    <name evidence="8" type="ORF">F53441_12926</name>
</gene>
<dbReference type="PANTHER" id="PTHR42973:SF39">
    <property type="entry name" value="FAD-BINDING PCMH-TYPE DOMAIN-CONTAINING PROTEIN"/>
    <property type="match status" value="1"/>
</dbReference>
<comment type="caution">
    <text evidence="8">The sequence shown here is derived from an EMBL/GenBank/DDBJ whole genome shotgun (WGS) entry which is preliminary data.</text>
</comment>
<reference evidence="8" key="1">
    <citation type="submission" date="2020-01" db="EMBL/GenBank/DDBJ databases">
        <title>Identification and distribution of gene clusters putatively required for synthesis of sphingolipid metabolism inhibitors in phylogenetically diverse species of the filamentous fungus Fusarium.</title>
        <authorList>
            <person name="Kim H.-S."/>
            <person name="Busman M."/>
            <person name="Brown D.W."/>
            <person name="Divon H."/>
            <person name="Uhlig S."/>
            <person name="Proctor R.H."/>
        </authorList>
    </citation>
    <scope>NUCLEOTIDE SEQUENCE</scope>
    <source>
        <strain evidence="8">NRRL 53441</strain>
    </source>
</reference>
<keyword evidence="6" id="KW-0732">Signal</keyword>
<dbReference type="InterPro" id="IPR050416">
    <property type="entry name" value="FAD-linked_Oxidoreductase"/>
</dbReference>
<dbReference type="InterPro" id="IPR036318">
    <property type="entry name" value="FAD-bd_PCMH-like_sf"/>
</dbReference>
<evidence type="ECO:0000256" key="4">
    <source>
        <dbReference type="ARBA" id="ARBA00022827"/>
    </source>
</evidence>
<feature type="domain" description="FAD-binding PCMH-type" evidence="7">
    <location>
        <begin position="58"/>
        <end position="227"/>
    </location>
</feature>
<comment type="similarity">
    <text evidence="2">Belongs to the oxygen-dependent FAD-linked oxidoreductase family.</text>
</comment>
<evidence type="ECO:0000259" key="7">
    <source>
        <dbReference type="PROSITE" id="PS51387"/>
    </source>
</evidence>
<keyword evidence="4" id="KW-0274">FAD</keyword>
<evidence type="ECO:0000256" key="3">
    <source>
        <dbReference type="ARBA" id="ARBA00022630"/>
    </source>
</evidence>
<evidence type="ECO:0000256" key="1">
    <source>
        <dbReference type="ARBA" id="ARBA00001974"/>
    </source>
</evidence>
<dbReference type="AlphaFoldDB" id="A0A8H4NM06"/>